<gene>
    <name evidence="1" type="ORF">RRG08_043124</name>
</gene>
<dbReference type="Proteomes" id="UP001283361">
    <property type="component" value="Unassembled WGS sequence"/>
</dbReference>
<protein>
    <submittedName>
        <fullName evidence="1">Uncharacterized protein</fullName>
    </submittedName>
</protein>
<organism evidence="1 2">
    <name type="scientific">Elysia crispata</name>
    <name type="common">lettuce slug</name>
    <dbReference type="NCBI Taxonomy" id="231223"/>
    <lineage>
        <taxon>Eukaryota</taxon>
        <taxon>Metazoa</taxon>
        <taxon>Spiralia</taxon>
        <taxon>Lophotrochozoa</taxon>
        <taxon>Mollusca</taxon>
        <taxon>Gastropoda</taxon>
        <taxon>Heterobranchia</taxon>
        <taxon>Euthyneura</taxon>
        <taxon>Panpulmonata</taxon>
        <taxon>Sacoglossa</taxon>
        <taxon>Placobranchoidea</taxon>
        <taxon>Plakobranchidae</taxon>
        <taxon>Elysia</taxon>
    </lineage>
</organism>
<dbReference type="AlphaFoldDB" id="A0AAE1CP84"/>
<keyword evidence="2" id="KW-1185">Reference proteome</keyword>
<proteinExistence type="predicted"/>
<evidence type="ECO:0000313" key="2">
    <source>
        <dbReference type="Proteomes" id="UP001283361"/>
    </source>
</evidence>
<evidence type="ECO:0000313" key="1">
    <source>
        <dbReference type="EMBL" id="KAK3725710.1"/>
    </source>
</evidence>
<name>A0AAE1CP84_9GAST</name>
<dbReference type="EMBL" id="JAWDGP010007329">
    <property type="protein sequence ID" value="KAK3725710.1"/>
    <property type="molecule type" value="Genomic_DNA"/>
</dbReference>
<comment type="caution">
    <text evidence="1">The sequence shown here is derived from an EMBL/GenBank/DDBJ whole genome shotgun (WGS) entry which is preliminary data.</text>
</comment>
<accession>A0AAE1CP84</accession>
<sequence>MKHSTPVKVYLTTKNSSLVRWPTAYRRVSSPFDEPLLWEQHFSRRWSNHDQICPGTSRPGTGLMEFAALTRARAI</sequence>
<reference evidence="1" key="1">
    <citation type="journal article" date="2023" name="G3 (Bethesda)">
        <title>A reference genome for the long-term kleptoplast-retaining sea slug Elysia crispata morphotype clarki.</title>
        <authorList>
            <person name="Eastman K.E."/>
            <person name="Pendleton A.L."/>
            <person name="Shaikh M.A."/>
            <person name="Suttiyut T."/>
            <person name="Ogas R."/>
            <person name="Tomko P."/>
            <person name="Gavelis G."/>
            <person name="Widhalm J.R."/>
            <person name="Wisecaver J.H."/>
        </authorList>
    </citation>
    <scope>NUCLEOTIDE SEQUENCE</scope>
    <source>
        <strain evidence="1">ECLA1</strain>
    </source>
</reference>